<evidence type="ECO:0000259" key="4">
    <source>
        <dbReference type="PROSITE" id="PS50893"/>
    </source>
</evidence>
<dbReference type="EMBL" id="JAOPGA020000161">
    <property type="protein sequence ID" value="KAL0477300.1"/>
    <property type="molecule type" value="Genomic_DNA"/>
</dbReference>
<feature type="domain" description="ABC transporter" evidence="4">
    <location>
        <begin position="172"/>
        <end position="415"/>
    </location>
</feature>
<dbReference type="InterPro" id="IPR003593">
    <property type="entry name" value="AAA+_ATPase"/>
</dbReference>
<dbReference type="PANTHER" id="PTHR19211">
    <property type="entry name" value="ATP-BINDING TRANSPORT PROTEIN-RELATED"/>
    <property type="match status" value="1"/>
</dbReference>
<dbReference type="PROSITE" id="PS00211">
    <property type="entry name" value="ABC_TRANSPORTER_1"/>
    <property type="match status" value="2"/>
</dbReference>
<dbReference type="InterPro" id="IPR032781">
    <property type="entry name" value="ABC_tran_Xtn"/>
</dbReference>
<dbReference type="FunFam" id="3.40.50.300:FF:001135">
    <property type="entry name" value="ABC transporter F family member 3"/>
    <property type="match status" value="1"/>
</dbReference>
<gene>
    <name evidence="5" type="ORF">AKO1_005406</name>
</gene>
<organism evidence="5 6">
    <name type="scientific">Acrasis kona</name>
    <dbReference type="NCBI Taxonomy" id="1008807"/>
    <lineage>
        <taxon>Eukaryota</taxon>
        <taxon>Discoba</taxon>
        <taxon>Heterolobosea</taxon>
        <taxon>Tetramitia</taxon>
        <taxon>Eutetramitia</taxon>
        <taxon>Acrasidae</taxon>
        <taxon>Acrasis</taxon>
    </lineage>
</organism>
<dbReference type="PROSITE" id="PS50893">
    <property type="entry name" value="ABC_TRANSPORTER_2"/>
    <property type="match status" value="2"/>
</dbReference>
<protein>
    <recommendedName>
        <fullName evidence="4">ABC transporter domain-containing protein</fullName>
    </recommendedName>
</protein>
<evidence type="ECO:0000256" key="1">
    <source>
        <dbReference type="ARBA" id="ARBA00022737"/>
    </source>
</evidence>
<dbReference type="SUPFAM" id="SSF52540">
    <property type="entry name" value="P-loop containing nucleoside triphosphate hydrolases"/>
    <property type="match status" value="2"/>
</dbReference>
<proteinExistence type="predicted"/>
<keyword evidence="6" id="KW-1185">Reference proteome</keyword>
<dbReference type="InterPro" id="IPR050611">
    <property type="entry name" value="ABCF"/>
</dbReference>
<dbReference type="Pfam" id="PF00005">
    <property type="entry name" value="ABC_tran"/>
    <property type="match status" value="2"/>
</dbReference>
<evidence type="ECO:0000313" key="5">
    <source>
        <dbReference type="EMBL" id="KAL0477300.1"/>
    </source>
</evidence>
<evidence type="ECO:0000256" key="3">
    <source>
        <dbReference type="ARBA" id="ARBA00022840"/>
    </source>
</evidence>
<dbReference type="Gene3D" id="3.40.50.300">
    <property type="entry name" value="P-loop containing nucleotide triphosphate hydrolases"/>
    <property type="match status" value="2"/>
</dbReference>
<keyword evidence="1" id="KW-0677">Repeat</keyword>
<comment type="caution">
    <text evidence="5">The sequence shown here is derived from an EMBL/GenBank/DDBJ whole genome shotgun (WGS) entry which is preliminary data.</text>
</comment>
<name>A0AAW2YKC3_9EUKA</name>
<keyword evidence="2" id="KW-0547">Nucleotide-binding</keyword>
<dbReference type="PANTHER" id="PTHR19211:SF117">
    <property type="entry name" value="ATP-BINDING CASSETTE SUB-FAMILY F MEMBER 3"/>
    <property type="match status" value="1"/>
</dbReference>
<dbReference type="GO" id="GO:0016887">
    <property type="term" value="F:ATP hydrolysis activity"/>
    <property type="evidence" value="ECO:0007669"/>
    <property type="project" value="InterPro"/>
</dbReference>
<sequence>MNYIASILQAQNDPSTRVKEDQVVEILSLFLLETGVEKNKEASSALTNQIISNLRSQSLLAQPEENKEQDDGRIKVLEEAINLGRTFEDQMKQNDIMNSVASTAQTVNYNESLDWEQKLLNERKEKKAKRESKIRELKVKEYQEYLTNRGLGSGKGIVKMHNTEEVTGSRDVMLRNVSISVGNRELLENAELQLTYGHRYGLIGRNGVGKTTLLRNFVEREIDGIPPYLQILHIEQEVVGDDQSALEMVLKTDVERTRLLEEEKALLESADDDASGERLARVYERMDQIDAHSAEARAASILNGLQFTPEMQRMKTKQFSGGWRMRISLARALFVEPDILLLDEPTNHLDLHAVLWLENYLQNWNKTVIIVSHARRFLNDVVTDIIHFHDKQLQYYRGDYDTFENTRMESLKLQQKTHDAQAKQREHVQQFIDRFRYKAATAKMVQSRIKMLEKMEFVAAVAEDPEFTFVIPSPEPLQPPYLQAIDVTFGFSLEKTLFSKLNFNLDMDSRIALVGPNGAGKTTFLNVLTGSLKPLDGLVNLNRKIRIARFSQHHVDHLNLQQTPLEYMASKFPGVDTQLLRSHLGGLGMGGDLGVQPIYTLSGGQKSRVAFAELTYVKPHLLLLDEPTNHLDIDTVDALIQALNAYNGGILIVSHDEHLIESCCDELWVCSGGEINKANMTFAEYKKEILKDIVK</sequence>
<dbReference type="Proteomes" id="UP001431209">
    <property type="component" value="Unassembled WGS sequence"/>
</dbReference>
<dbReference type="SMART" id="SM00382">
    <property type="entry name" value="AAA"/>
    <property type="match status" value="2"/>
</dbReference>
<dbReference type="FunFam" id="3.40.50.300:FF:000104">
    <property type="entry name" value="ATP-binding cassette sub-family F member 3"/>
    <property type="match status" value="1"/>
</dbReference>
<accession>A0AAW2YKC3</accession>
<keyword evidence="3" id="KW-0067">ATP-binding</keyword>
<dbReference type="InterPro" id="IPR027417">
    <property type="entry name" value="P-loop_NTPase"/>
</dbReference>
<dbReference type="InterPro" id="IPR017871">
    <property type="entry name" value="ABC_transporter-like_CS"/>
</dbReference>
<reference evidence="5 6" key="1">
    <citation type="submission" date="2024-03" db="EMBL/GenBank/DDBJ databases">
        <title>The Acrasis kona genome and developmental transcriptomes reveal deep origins of eukaryotic multicellular pathways.</title>
        <authorList>
            <person name="Sheikh S."/>
            <person name="Fu C.-J."/>
            <person name="Brown M.W."/>
            <person name="Baldauf S.L."/>
        </authorList>
    </citation>
    <scope>NUCLEOTIDE SEQUENCE [LARGE SCALE GENOMIC DNA]</scope>
    <source>
        <strain evidence="5 6">ATCC MYA-3509</strain>
    </source>
</reference>
<evidence type="ECO:0000313" key="6">
    <source>
        <dbReference type="Proteomes" id="UP001431209"/>
    </source>
</evidence>
<feature type="domain" description="ABC transporter" evidence="4">
    <location>
        <begin position="482"/>
        <end position="693"/>
    </location>
</feature>
<dbReference type="InterPro" id="IPR003439">
    <property type="entry name" value="ABC_transporter-like_ATP-bd"/>
</dbReference>
<dbReference type="CDD" id="cd03221">
    <property type="entry name" value="ABCF_EF-3"/>
    <property type="match status" value="2"/>
</dbReference>
<dbReference type="GO" id="GO:0005524">
    <property type="term" value="F:ATP binding"/>
    <property type="evidence" value="ECO:0007669"/>
    <property type="project" value="UniProtKB-KW"/>
</dbReference>
<dbReference type="Pfam" id="PF12848">
    <property type="entry name" value="ABC_tran_Xtn"/>
    <property type="match status" value="1"/>
</dbReference>
<dbReference type="AlphaFoldDB" id="A0AAW2YKC3"/>
<evidence type="ECO:0000256" key="2">
    <source>
        <dbReference type="ARBA" id="ARBA00022741"/>
    </source>
</evidence>